<evidence type="ECO:0000259" key="3">
    <source>
        <dbReference type="Pfam" id="PF06114"/>
    </source>
</evidence>
<dbReference type="RefSeq" id="WP_090918528.1">
    <property type="nucleotide sequence ID" value="NZ_FMVM01000006.1"/>
</dbReference>
<dbReference type="AlphaFoldDB" id="A0A1G5GSL6"/>
<dbReference type="Gene3D" id="1.10.357.40">
    <property type="entry name" value="YbiA-like"/>
    <property type="match status" value="1"/>
</dbReference>
<dbReference type="InterPro" id="IPR012816">
    <property type="entry name" value="NADAR"/>
</dbReference>
<feature type="domain" description="IrrE N-terminal-like" evidence="3">
    <location>
        <begin position="429"/>
        <end position="548"/>
    </location>
</feature>
<sequence>MKERLYSRRNAIVFKKTNELFGGLSNMAGGYPIFIGEHKILTSEALYQASRFPHMPDVQRQIIRERSPMTGKMRSKPHRKNSRQDWDKVRVQIMRWCLRVKLFQNWAKFSSLLLETGRLPIVEESNKDAFWGAKPEGDMLRGVNCLGRLLMELREELVSLKDDKFVLMPPNIPNFLLYGEEILPIEFTLTKKQEVALESEKVHQLSIFNDDIEDIEEKYDENFPESFNKIKSVMKKMSTENSNYSFEVVEDLIDSKWTKSSIKSLNEYICAEIDFKEFPPTFFHTISDALINTKLKISTKYFLTILLFKVHNKNELYKRYLNTFIKASMVNPNPLGHYFYSLVKKMSSNQSYIFEYKQYFIRNAYSSFLSMLFDEMTQETLMELIEAYIYESNGLLKDFIGVSIETVTDVLRKKVDVNAMKEPFELCYELGIVVIYLELPINIEGFTYKNKTANRGVIVLNVEQNGTYHEKVVLAREIARFLMLDSEINDSVVNHVDKINIEIEQFAGLILIPEGSEKERTLKTITKIHLDLLSLFSELWEIPTSILVLRFIKITSEPINLMIFKNDLLVHQYPSEYWYENNKIKLNGIEKNEITFKIENQLTYKLQYLQT</sequence>
<dbReference type="CDD" id="cd15457">
    <property type="entry name" value="NADAR"/>
    <property type="match status" value="1"/>
</dbReference>
<gene>
    <name evidence="5" type="ORF">SAMN05720606_10618</name>
</gene>
<evidence type="ECO:0000256" key="1">
    <source>
        <dbReference type="ARBA" id="ARBA00000022"/>
    </source>
</evidence>
<accession>A0A1G5GSL6</accession>
<dbReference type="Proteomes" id="UP000198538">
    <property type="component" value="Unassembled WGS sequence"/>
</dbReference>
<evidence type="ECO:0000313" key="6">
    <source>
        <dbReference type="Proteomes" id="UP000198538"/>
    </source>
</evidence>
<comment type="catalytic activity">
    <reaction evidence="2">
        <text>2,5-diamino-6-hydroxy-4-(5-phosphoribosylamino)-pyrimidine + H2O = 2,5,6-triamino-4-hydroxypyrimidine + D-ribose 5-phosphate</text>
        <dbReference type="Rhea" id="RHEA:23436"/>
        <dbReference type="ChEBI" id="CHEBI:15377"/>
        <dbReference type="ChEBI" id="CHEBI:58614"/>
        <dbReference type="ChEBI" id="CHEBI:78346"/>
        <dbReference type="ChEBI" id="CHEBI:137796"/>
    </reaction>
</comment>
<evidence type="ECO:0000256" key="2">
    <source>
        <dbReference type="ARBA" id="ARBA00000751"/>
    </source>
</evidence>
<organism evidence="5 6">
    <name type="scientific">Paenibacillus polysaccharolyticus</name>
    <dbReference type="NCBI Taxonomy" id="582692"/>
    <lineage>
        <taxon>Bacteria</taxon>
        <taxon>Bacillati</taxon>
        <taxon>Bacillota</taxon>
        <taxon>Bacilli</taxon>
        <taxon>Bacillales</taxon>
        <taxon>Paenibacillaceae</taxon>
        <taxon>Paenibacillus</taxon>
    </lineage>
</organism>
<comment type="catalytic activity">
    <reaction evidence="1">
        <text>5-amino-6-(5-phospho-D-ribosylamino)uracil + H2O = 5,6-diaminouracil + D-ribose 5-phosphate</text>
        <dbReference type="Rhea" id="RHEA:55020"/>
        <dbReference type="ChEBI" id="CHEBI:15377"/>
        <dbReference type="ChEBI" id="CHEBI:46252"/>
        <dbReference type="ChEBI" id="CHEBI:58453"/>
        <dbReference type="ChEBI" id="CHEBI:78346"/>
    </reaction>
</comment>
<dbReference type="InterPro" id="IPR037238">
    <property type="entry name" value="YbiA-like_sf"/>
</dbReference>
<protein>
    <submittedName>
        <fullName evidence="5">Uncharacterized protein</fullName>
    </submittedName>
</protein>
<reference evidence="6" key="1">
    <citation type="submission" date="2016-10" db="EMBL/GenBank/DDBJ databases">
        <authorList>
            <person name="Varghese N."/>
            <person name="Submissions S."/>
        </authorList>
    </citation>
    <scope>NUCLEOTIDE SEQUENCE [LARGE SCALE GENOMIC DNA]</scope>
    <source>
        <strain evidence="6">BL9</strain>
    </source>
</reference>
<proteinExistence type="predicted"/>
<dbReference type="SUPFAM" id="SSF143990">
    <property type="entry name" value="YbiA-like"/>
    <property type="match status" value="1"/>
</dbReference>
<dbReference type="InterPro" id="IPR010359">
    <property type="entry name" value="IrrE_HExxH"/>
</dbReference>
<evidence type="ECO:0000313" key="5">
    <source>
        <dbReference type="EMBL" id="SCY54401.1"/>
    </source>
</evidence>
<keyword evidence="6" id="KW-1185">Reference proteome</keyword>
<name>A0A1G5GSL6_9BACL</name>
<dbReference type="Pfam" id="PF06114">
    <property type="entry name" value="Peptidase_M78"/>
    <property type="match status" value="1"/>
</dbReference>
<feature type="domain" description="NADAR" evidence="4">
    <location>
        <begin position="20"/>
        <end position="157"/>
    </location>
</feature>
<dbReference type="Pfam" id="PF08719">
    <property type="entry name" value="NADAR"/>
    <property type="match status" value="1"/>
</dbReference>
<dbReference type="EMBL" id="FMVM01000006">
    <property type="protein sequence ID" value="SCY54401.1"/>
    <property type="molecule type" value="Genomic_DNA"/>
</dbReference>
<dbReference type="STRING" id="582692.SAMN05720606_10618"/>
<evidence type="ECO:0000259" key="4">
    <source>
        <dbReference type="Pfam" id="PF08719"/>
    </source>
</evidence>